<comment type="caution">
    <text evidence="2">The sequence shown here is derived from an EMBL/GenBank/DDBJ whole genome shotgun (WGS) entry which is preliminary data.</text>
</comment>
<organism evidence="2 3">
    <name type="scientific">Agrococcus baldri</name>
    <dbReference type="NCBI Taxonomy" id="153730"/>
    <lineage>
        <taxon>Bacteria</taxon>
        <taxon>Bacillati</taxon>
        <taxon>Actinomycetota</taxon>
        <taxon>Actinomycetes</taxon>
        <taxon>Micrococcales</taxon>
        <taxon>Microbacteriaceae</taxon>
        <taxon>Agrococcus</taxon>
    </lineage>
</organism>
<evidence type="ECO:0000313" key="2">
    <source>
        <dbReference type="EMBL" id="GEK80585.1"/>
    </source>
</evidence>
<evidence type="ECO:0000256" key="1">
    <source>
        <dbReference type="SAM" id="MobiDB-lite"/>
    </source>
</evidence>
<dbReference type="AlphaFoldDB" id="A0AA87RCK4"/>
<name>A0AA87RCK4_9MICO</name>
<protein>
    <submittedName>
        <fullName evidence="2">Uncharacterized protein</fullName>
    </submittedName>
</protein>
<dbReference type="Proteomes" id="UP000321749">
    <property type="component" value="Unassembled WGS sequence"/>
</dbReference>
<feature type="region of interest" description="Disordered" evidence="1">
    <location>
        <begin position="41"/>
        <end position="72"/>
    </location>
</feature>
<sequence length="108" mass="12024">MAYLCRTLEVVAHPLEELRTASGVSGVPDIVPESVAMRHAGQTDSKESVMQVSEHPTDCEGTLQRVPNNDRSIADPASRFKWVCDADESHVYQDDDTMPFDRSRTFGE</sequence>
<keyword evidence="3" id="KW-1185">Reference proteome</keyword>
<dbReference type="EMBL" id="BJUU01000011">
    <property type="protein sequence ID" value="GEK80585.1"/>
    <property type="molecule type" value="Genomic_DNA"/>
</dbReference>
<reference evidence="2 3" key="1">
    <citation type="submission" date="2019-07" db="EMBL/GenBank/DDBJ databases">
        <title>Whole genome shotgun sequence of Agrococcus baldri NBRC 103055.</title>
        <authorList>
            <person name="Hosoyama A."/>
            <person name="Uohara A."/>
            <person name="Ohji S."/>
            <person name="Ichikawa N."/>
        </authorList>
    </citation>
    <scope>NUCLEOTIDE SEQUENCE [LARGE SCALE GENOMIC DNA]</scope>
    <source>
        <strain evidence="2 3">NBRC 103055</strain>
    </source>
</reference>
<evidence type="ECO:0000313" key="3">
    <source>
        <dbReference type="Proteomes" id="UP000321749"/>
    </source>
</evidence>
<gene>
    <name evidence="2" type="ORF">ABA31_19360</name>
</gene>
<accession>A0AA87RCK4</accession>
<proteinExistence type="predicted"/>